<dbReference type="Proteomes" id="UP000231960">
    <property type="component" value="Unassembled WGS sequence"/>
</dbReference>
<feature type="binding site" evidence="8">
    <location>
        <position position="173"/>
    </location>
    <ligand>
        <name>ATP</name>
        <dbReference type="ChEBI" id="CHEBI:30616"/>
    </ligand>
</feature>
<keyword evidence="6 8" id="KW-0067">ATP-binding</keyword>
<keyword evidence="3 8" id="KW-0548">Nucleotidyltransferase</keyword>
<evidence type="ECO:0000256" key="2">
    <source>
        <dbReference type="ARBA" id="ARBA00022679"/>
    </source>
</evidence>
<dbReference type="InterPro" id="IPR003846">
    <property type="entry name" value="SelO"/>
</dbReference>
<dbReference type="HAMAP" id="MF_00692">
    <property type="entry name" value="SelO"/>
    <property type="match status" value="1"/>
</dbReference>
<evidence type="ECO:0000256" key="6">
    <source>
        <dbReference type="ARBA" id="ARBA00022840"/>
    </source>
</evidence>
<dbReference type="RefSeq" id="WP_100678103.1">
    <property type="nucleotide sequence ID" value="NZ_NIPO01000001.1"/>
</dbReference>
<dbReference type="GO" id="GO:0030145">
    <property type="term" value="F:manganese ion binding"/>
    <property type="evidence" value="ECO:0007669"/>
    <property type="project" value="UniProtKB-UniRule"/>
</dbReference>
<dbReference type="AlphaFoldDB" id="A0A2M9R6R9"/>
<comment type="caution">
    <text evidence="9">The sequence shown here is derived from an EMBL/GenBank/DDBJ whole genome shotgun (WGS) entry which is preliminary data.</text>
</comment>
<keyword evidence="8" id="KW-0464">Manganese</keyword>
<accession>A0A2M9R6R9</accession>
<proteinExistence type="inferred from homology"/>
<name>A0A2M9R6R9_9FLAO</name>
<dbReference type="OrthoDB" id="9773505at2"/>
<dbReference type="PANTHER" id="PTHR32057:SF14">
    <property type="entry name" value="PROTEIN ADENYLYLTRANSFERASE SELO, MITOCHONDRIAL"/>
    <property type="match status" value="1"/>
</dbReference>
<feature type="binding site" evidence="8">
    <location>
        <position position="81"/>
    </location>
    <ligand>
        <name>ATP</name>
        <dbReference type="ChEBI" id="CHEBI:30616"/>
    </ligand>
</feature>
<feature type="binding site" evidence="8">
    <location>
        <position position="166"/>
    </location>
    <ligand>
        <name>ATP</name>
        <dbReference type="ChEBI" id="CHEBI:30616"/>
    </ligand>
</feature>
<dbReference type="GO" id="GO:0070733">
    <property type="term" value="F:AMPylase activity"/>
    <property type="evidence" value="ECO:0007669"/>
    <property type="project" value="UniProtKB-EC"/>
</dbReference>
<evidence type="ECO:0000313" key="9">
    <source>
        <dbReference type="EMBL" id="PJR04544.1"/>
    </source>
</evidence>
<reference evidence="9 10" key="1">
    <citation type="submission" date="2017-06" db="EMBL/GenBank/DDBJ databases">
        <title>Description of Avrilella dinanensis gen. nov. sp. nov.</title>
        <authorList>
            <person name="Leyer C."/>
            <person name="Sassi M."/>
            <person name="Minet J."/>
            <person name="Kayal S."/>
            <person name="Cattoir V."/>
        </authorList>
    </citation>
    <scope>NUCLEOTIDE SEQUENCE [LARGE SCALE GENOMIC DNA]</scope>
    <source>
        <strain evidence="9 10">UR159</strain>
    </source>
</reference>
<dbReference type="GO" id="GO:0000287">
    <property type="term" value="F:magnesium ion binding"/>
    <property type="evidence" value="ECO:0007669"/>
    <property type="project" value="UniProtKB-UniRule"/>
</dbReference>
<dbReference type="EC" id="2.7.7.-" evidence="8"/>
<comment type="catalytic activity">
    <reaction evidence="8">
        <text>L-tyrosyl-[protein] + ATP = O-(5'-adenylyl)-L-tyrosyl-[protein] + diphosphate</text>
        <dbReference type="Rhea" id="RHEA:54288"/>
        <dbReference type="Rhea" id="RHEA-COMP:10136"/>
        <dbReference type="Rhea" id="RHEA-COMP:13846"/>
        <dbReference type="ChEBI" id="CHEBI:30616"/>
        <dbReference type="ChEBI" id="CHEBI:33019"/>
        <dbReference type="ChEBI" id="CHEBI:46858"/>
        <dbReference type="ChEBI" id="CHEBI:83624"/>
        <dbReference type="EC" id="2.7.7.108"/>
    </reaction>
</comment>
<dbReference type="NCBIfam" id="NF000658">
    <property type="entry name" value="PRK00029.1"/>
    <property type="match status" value="1"/>
</dbReference>
<evidence type="ECO:0000256" key="4">
    <source>
        <dbReference type="ARBA" id="ARBA00022723"/>
    </source>
</evidence>
<evidence type="ECO:0000256" key="8">
    <source>
        <dbReference type="HAMAP-Rule" id="MF_00692"/>
    </source>
</evidence>
<feature type="binding site" evidence="8">
    <location>
        <position position="252"/>
    </location>
    <ligand>
        <name>ATP</name>
        <dbReference type="ChEBI" id="CHEBI:30616"/>
    </ligand>
</feature>
<gene>
    <name evidence="8" type="primary">ydiU</name>
    <name evidence="8" type="synonym">selO</name>
    <name evidence="9" type="ORF">CDL10_08305</name>
</gene>
<keyword evidence="7 8" id="KW-0460">Magnesium</keyword>
<feature type="binding site" evidence="8">
    <location>
        <position position="243"/>
    </location>
    <ligand>
        <name>Mg(2+)</name>
        <dbReference type="ChEBI" id="CHEBI:18420"/>
    </ligand>
</feature>
<dbReference type="Pfam" id="PF02696">
    <property type="entry name" value="SelO"/>
    <property type="match status" value="1"/>
</dbReference>
<evidence type="ECO:0000313" key="10">
    <source>
        <dbReference type="Proteomes" id="UP000231960"/>
    </source>
</evidence>
<evidence type="ECO:0000256" key="3">
    <source>
        <dbReference type="ARBA" id="ARBA00022695"/>
    </source>
</evidence>
<evidence type="ECO:0000256" key="5">
    <source>
        <dbReference type="ARBA" id="ARBA00022741"/>
    </source>
</evidence>
<comment type="cofactor">
    <cofactor evidence="8">
        <name>Mg(2+)</name>
        <dbReference type="ChEBI" id="CHEBI:18420"/>
    </cofactor>
    <cofactor evidence="8">
        <name>Mn(2+)</name>
        <dbReference type="ChEBI" id="CHEBI:29035"/>
    </cofactor>
</comment>
<evidence type="ECO:0000256" key="7">
    <source>
        <dbReference type="ARBA" id="ARBA00022842"/>
    </source>
</evidence>
<dbReference type="GO" id="GO:0005524">
    <property type="term" value="F:ATP binding"/>
    <property type="evidence" value="ECO:0007669"/>
    <property type="project" value="UniProtKB-UniRule"/>
</dbReference>
<keyword evidence="4 8" id="KW-0479">Metal-binding</keyword>
<comment type="catalytic activity">
    <reaction evidence="8">
        <text>L-histidyl-[protein] + UTP = N(tele)-(5'-uridylyl)-L-histidyl-[protein] + diphosphate</text>
        <dbReference type="Rhea" id="RHEA:83891"/>
        <dbReference type="Rhea" id="RHEA-COMP:9745"/>
        <dbReference type="Rhea" id="RHEA-COMP:20239"/>
        <dbReference type="ChEBI" id="CHEBI:29979"/>
        <dbReference type="ChEBI" id="CHEBI:33019"/>
        <dbReference type="ChEBI" id="CHEBI:46398"/>
        <dbReference type="ChEBI" id="CHEBI:233474"/>
    </reaction>
</comment>
<evidence type="ECO:0000256" key="1">
    <source>
        <dbReference type="ARBA" id="ARBA00009747"/>
    </source>
</evidence>
<feature type="binding site" evidence="8">
    <location>
        <position position="116"/>
    </location>
    <ligand>
        <name>ATP</name>
        <dbReference type="ChEBI" id="CHEBI:30616"/>
    </ligand>
</feature>
<feature type="active site" description="Proton acceptor" evidence="8">
    <location>
        <position position="242"/>
    </location>
</feature>
<feature type="binding site" evidence="8">
    <location>
        <position position="103"/>
    </location>
    <ligand>
        <name>ATP</name>
        <dbReference type="ChEBI" id="CHEBI:30616"/>
    </ligand>
</feature>
<keyword evidence="5 8" id="KW-0547">Nucleotide-binding</keyword>
<keyword evidence="10" id="KW-1185">Reference proteome</keyword>
<sequence length="473" mass="54413">MIDFQTSYTNLPEEFFSLVTPRPVANPKIHLWNDSLAKELGIQLSEDEKVAYFSGNKIYPETSPLAMAYAGHQFGHFNMLGDGRALLLGELSTNGKTVDIQLKGSGRTPFSRRGDGKGTLSSMLREYLISEAMFALKIPTSRSLAVVGGSEKIVRRYVEESAVLTRTASSFIRVGTFEFAYNFLDDSKLQALFDYTINRHYPHLVETENPAISFLETVMQRQIKLMINWIRVGFIHGVMNTDNVAISGETIDYGPCAFMNVYYPQTVYSSIDEKGRYSFGNQPFIDQWNMSCLTDTLLPLIHENEKIAIDMAERILNSYPGLFEKQYWQMMANKIGFTQTSPEIKQLIEELLKIMRINRLDYTNTFLHISDDCRNLINENQELLSWQEKWKKILQSENLSFDDAKQLMTQVNPLVIPRNHLVEKALNDVREKNDFTTFHELHKILEKPYERRKLSSEYLLPVDDNGYQTFCGT</sequence>
<dbReference type="EC" id="2.7.7.108" evidence="8"/>
<comment type="catalytic activity">
    <reaction evidence="8">
        <text>L-seryl-[protein] + UTP = O-(5'-uridylyl)-L-seryl-[protein] + diphosphate</text>
        <dbReference type="Rhea" id="RHEA:64604"/>
        <dbReference type="Rhea" id="RHEA-COMP:9863"/>
        <dbReference type="Rhea" id="RHEA-COMP:16635"/>
        <dbReference type="ChEBI" id="CHEBI:29999"/>
        <dbReference type="ChEBI" id="CHEBI:33019"/>
        <dbReference type="ChEBI" id="CHEBI:46398"/>
        <dbReference type="ChEBI" id="CHEBI:156051"/>
    </reaction>
</comment>
<comment type="similarity">
    <text evidence="1 8">Belongs to the SELO family.</text>
</comment>
<comment type="catalytic activity">
    <reaction evidence="8">
        <text>L-tyrosyl-[protein] + UTP = O-(5'-uridylyl)-L-tyrosyl-[protein] + diphosphate</text>
        <dbReference type="Rhea" id="RHEA:83887"/>
        <dbReference type="Rhea" id="RHEA-COMP:10136"/>
        <dbReference type="Rhea" id="RHEA-COMP:20238"/>
        <dbReference type="ChEBI" id="CHEBI:33019"/>
        <dbReference type="ChEBI" id="CHEBI:46398"/>
        <dbReference type="ChEBI" id="CHEBI:46858"/>
        <dbReference type="ChEBI" id="CHEBI:90602"/>
    </reaction>
</comment>
<comment type="catalytic activity">
    <reaction evidence="8">
        <text>L-threonyl-[protein] + ATP = 3-O-(5'-adenylyl)-L-threonyl-[protein] + diphosphate</text>
        <dbReference type="Rhea" id="RHEA:54292"/>
        <dbReference type="Rhea" id="RHEA-COMP:11060"/>
        <dbReference type="Rhea" id="RHEA-COMP:13847"/>
        <dbReference type="ChEBI" id="CHEBI:30013"/>
        <dbReference type="ChEBI" id="CHEBI:30616"/>
        <dbReference type="ChEBI" id="CHEBI:33019"/>
        <dbReference type="ChEBI" id="CHEBI:138113"/>
        <dbReference type="EC" id="2.7.7.108"/>
    </reaction>
</comment>
<comment type="function">
    <text evidence="8">Nucleotidyltransferase involved in the post-translational modification of proteins. It can catalyze the addition of adenosine monophosphate (AMP) or uridine monophosphate (UMP) to a protein, resulting in modifications known as AMPylation and UMPylation.</text>
</comment>
<dbReference type="PANTHER" id="PTHR32057">
    <property type="entry name" value="PROTEIN ADENYLYLTRANSFERASE SELO, MITOCHONDRIAL"/>
    <property type="match status" value="1"/>
</dbReference>
<feature type="binding site" evidence="8">
    <location>
        <position position="115"/>
    </location>
    <ligand>
        <name>ATP</name>
        <dbReference type="ChEBI" id="CHEBI:30616"/>
    </ligand>
</feature>
<feature type="binding site" evidence="8">
    <location>
        <position position="252"/>
    </location>
    <ligand>
        <name>Mg(2+)</name>
        <dbReference type="ChEBI" id="CHEBI:18420"/>
    </ligand>
</feature>
<keyword evidence="2 8" id="KW-0808">Transferase</keyword>
<feature type="binding site" evidence="8">
    <location>
        <position position="84"/>
    </location>
    <ligand>
        <name>ATP</name>
        <dbReference type="ChEBI" id="CHEBI:30616"/>
    </ligand>
</feature>
<comment type="catalytic activity">
    <reaction evidence="8">
        <text>L-seryl-[protein] + ATP = 3-O-(5'-adenylyl)-L-seryl-[protein] + diphosphate</text>
        <dbReference type="Rhea" id="RHEA:58120"/>
        <dbReference type="Rhea" id="RHEA-COMP:9863"/>
        <dbReference type="Rhea" id="RHEA-COMP:15073"/>
        <dbReference type="ChEBI" id="CHEBI:29999"/>
        <dbReference type="ChEBI" id="CHEBI:30616"/>
        <dbReference type="ChEBI" id="CHEBI:33019"/>
        <dbReference type="ChEBI" id="CHEBI:142516"/>
        <dbReference type="EC" id="2.7.7.108"/>
    </reaction>
</comment>
<protein>
    <recommendedName>
        <fullName evidence="8">Protein nucleotidyltransferase YdiU</fullName>
        <ecNumber evidence="8">2.7.7.-</ecNumber>
    </recommendedName>
    <alternativeName>
        <fullName evidence="8">Protein adenylyltransferase YdiU</fullName>
        <ecNumber evidence="8">2.7.7.108</ecNumber>
    </alternativeName>
    <alternativeName>
        <fullName evidence="8">Protein uridylyltransferase YdiU</fullName>
        <ecNumber evidence="8">2.7.7.-</ecNumber>
    </alternativeName>
</protein>
<dbReference type="EMBL" id="NIPO01000001">
    <property type="protein sequence ID" value="PJR04544.1"/>
    <property type="molecule type" value="Genomic_DNA"/>
</dbReference>
<feature type="binding site" evidence="8">
    <location>
        <position position="83"/>
    </location>
    <ligand>
        <name>ATP</name>
        <dbReference type="ChEBI" id="CHEBI:30616"/>
    </ligand>
</feature>
<organism evidence="9 10">
    <name type="scientific">Avrilella dinanensis</name>
    <dbReference type="NCBI Taxonomy" id="2008672"/>
    <lineage>
        <taxon>Bacteria</taxon>
        <taxon>Pseudomonadati</taxon>
        <taxon>Bacteroidota</taxon>
        <taxon>Flavobacteriia</taxon>
        <taxon>Flavobacteriales</taxon>
        <taxon>Flavobacteriaceae</taxon>
        <taxon>Avrilella</taxon>
    </lineage>
</organism>